<dbReference type="InterPro" id="IPR025392">
    <property type="entry name" value="DUF4124"/>
</dbReference>
<feature type="domain" description="DUF4124" evidence="4">
    <location>
        <begin position="14"/>
        <end position="46"/>
    </location>
</feature>
<dbReference type="InterPro" id="IPR036249">
    <property type="entry name" value="Thioredoxin-like_sf"/>
</dbReference>
<protein>
    <submittedName>
        <fullName evidence="5">Glutaredoxin</fullName>
    </submittedName>
</protein>
<gene>
    <name evidence="5" type="ORF">SCL_0130</name>
</gene>
<evidence type="ECO:0000313" key="6">
    <source>
        <dbReference type="Proteomes" id="UP000243180"/>
    </source>
</evidence>
<dbReference type="Proteomes" id="UP000243180">
    <property type="component" value="Chromosome"/>
</dbReference>
<feature type="chain" id="PRO_5008572253" evidence="2">
    <location>
        <begin position="23"/>
        <end position="186"/>
    </location>
</feature>
<dbReference type="GO" id="GO:0009055">
    <property type="term" value="F:electron transfer activity"/>
    <property type="evidence" value="ECO:0007669"/>
    <property type="project" value="TreeGrafter"/>
</dbReference>
<dbReference type="Pfam" id="PF13511">
    <property type="entry name" value="DUF4124"/>
    <property type="match status" value="1"/>
</dbReference>
<dbReference type="InParanoid" id="A0A1B4XC99"/>
<organism evidence="5 6">
    <name type="scientific">Sulfuricaulis limicola</name>
    <dbReference type="NCBI Taxonomy" id="1620215"/>
    <lineage>
        <taxon>Bacteria</taxon>
        <taxon>Pseudomonadati</taxon>
        <taxon>Pseudomonadota</taxon>
        <taxon>Gammaproteobacteria</taxon>
        <taxon>Acidiferrobacterales</taxon>
        <taxon>Acidiferrobacteraceae</taxon>
        <taxon>Sulfuricaulis</taxon>
    </lineage>
</organism>
<evidence type="ECO:0000259" key="4">
    <source>
        <dbReference type="Pfam" id="PF13511"/>
    </source>
</evidence>
<feature type="domain" description="Glutaredoxin" evidence="3">
    <location>
        <begin position="76"/>
        <end position="134"/>
    </location>
</feature>
<dbReference type="PANTHER" id="PTHR34386">
    <property type="entry name" value="GLUTAREDOXIN"/>
    <property type="match status" value="1"/>
</dbReference>
<dbReference type="PANTHER" id="PTHR34386:SF1">
    <property type="entry name" value="GLUTAREDOXIN-LIKE PROTEIN NRDH"/>
    <property type="match status" value="1"/>
</dbReference>
<evidence type="ECO:0000313" key="5">
    <source>
        <dbReference type="EMBL" id="BAV32454.1"/>
    </source>
</evidence>
<dbReference type="AlphaFoldDB" id="A0A1B4XC99"/>
<feature type="region of interest" description="Disordered" evidence="1">
    <location>
        <begin position="150"/>
        <end position="186"/>
    </location>
</feature>
<dbReference type="InterPro" id="IPR002109">
    <property type="entry name" value="Glutaredoxin"/>
</dbReference>
<keyword evidence="6" id="KW-1185">Reference proteome</keyword>
<evidence type="ECO:0000259" key="3">
    <source>
        <dbReference type="Pfam" id="PF00462"/>
    </source>
</evidence>
<feature type="signal peptide" evidence="2">
    <location>
        <begin position="1"/>
        <end position="22"/>
    </location>
</feature>
<dbReference type="InterPro" id="IPR051548">
    <property type="entry name" value="Grx-like_ET"/>
</dbReference>
<keyword evidence="2" id="KW-0732">Signal</keyword>
<dbReference type="GO" id="GO:0045454">
    <property type="term" value="P:cell redox homeostasis"/>
    <property type="evidence" value="ECO:0007669"/>
    <property type="project" value="TreeGrafter"/>
</dbReference>
<dbReference type="KEGG" id="slim:SCL_0130"/>
<proteinExistence type="predicted"/>
<accession>A0A1B4XC99</accession>
<dbReference type="Pfam" id="PF00462">
    <property type="entry name" value="Glutaredoxin"/>
    <property type="match status" value="1"/>
</dbReference>
<evidence type="ECO:0000256" key="2">
    <source>
        <dbReference type="SAM" id="SignalP"/>
    </source>
</evidence>
<dbReference type="PROSITE" id="PS51354">
    <property type="entry name" value="GLUTAREDOXIN_2"/>
    <property type="match status" value="1"/>
</dbReference>
<sequence>MKRSKTIFIAVLTVAGLCAAQAESLYKWVDSQGRVSYHDRPPPEGSDFRVEQKNLDAGRKSEVDDTLEKIVEKYPVVLYSVPVCGSCDLARAYLEKRKIPYSEKNLENNVELQQKLKQKYGALSAPTITIGEKVMKGYVESILEGELDTAGYPKMEASGSGKEEVTGQENTSATGDAGQQPARRRY</sequence>
<dbReference type="Gene3D" id="3.40.30.10">
    <property type="entry name" value="Glutaredoxin"/>
    <property type="match status" value="1"/>
</dbReference>
<name>A0A1B4XC99_9GAMM</name>
<dbReference type="OrthoDB" id="7064973at2"/>
<dbReference type="RefSeq" id="WP_096359134.1">
    <property type="nucleotide sequence ID" value="NZ_AP014879.1"/>
</dbReference>
<reference evidence="5 6" key="1">
    <citation type="submission" date="2015-05" db="EMBL/GenBank/DDBJ databases">
        <title>Complete genome sequence of a sulfur-oxidizing gammaproteobacterium strain HA5.</title>
        <authorList>
            <person name="Miura A."/>
            <person name="Kojima H."/>
            <person name="Fukui M."/>
        </authorList>
    </citation>
    <scope>NUCLEOTIDE SEQUENCE [LARGE SCALE GENOMIC DNA]</scope>
    <source>
        <strain evidence="5 6">HA5</strain>
    </source>
</reference>
<evidence type="ECO:0000256" key="1">
    <source>
        <dbReference type="SAM" id="MobiDB-lite"/>
    </source>
</evidence>
<dbReference type="CDD" id="cd02976">
    <property type="entry name" value="NrdH"/>
    <property type="match status" value="1"/>
</dbReference>
<dbReference type="SUPFAM" id="SSF52833">
    <property type="entry name" value="Thioredoxin-like"/>
    <property type="match status" value="1"/>
</dbReference>
<dbReference type="EMBL" id="AP014879">
    <property type="protein sequence ID" value="BAV32454.1"/>
    <property type="molecule type" value="Genomic_DNA"/>
</dbReference>